<dbReference type="Proteomes" id="UP000276776">
    <property type="component" value="Unassembled WGS sequence"/>
</dbReference>
<reference evidence="3" key="1">
    <citation type="submission" date="2017-02" db="UniProtKB">
        <authorList>
            <consortium name="WormBaseParasite"/>
        </authorList>
    </citation>
    <scope>IDENTIFICATION</scope>
</reference>
<keyword evidence="2" id="KW-1185">Reference proteome</keyword>
<dbReference type="WBParaSite" id="TCLT_0000175001-mRNA-1">
    <property type="protein sequence ID" value="TCLT_0000175001-mRNA-1"/>
    <property type="gene ID" value="TCLT_0000175001"/>
</dbReference>
<evidence type="ECO:0000313" key="2">
    <source>
        <dbReference type="Proteomes" id="UP000276776"/>
    </source>
</evidence>
<dbReference type="OrthoDB" id="191139at2759"/>
<organism evidence="3">
    <name type="scientific">Thelazia callipaeda</name>
    <name type="common">Oriental eyeworm</name>
    <name type="synonym">Parasitic nematode</name>
    <dbReference type="NCBI Taxonomy" id="103827"/>
    <lineage>
        <taxon>Eukaryota</taxon>
        <taxon>Metazoa</taxon>
        <taxon>Ecdysozoa</taxon>
        <taxon>Nematoda</taxon>
        <taxon>Chromadorea</taxon>
        <taxon>Rhabditida</taxon>
        <taxon>Spirurina</taxon>
        <taxon>Spiruromorpha</taxon>
        <taxon>Thelazioidea</taxon>
        <taxon>Thelaziidae</taxon>
        <taxon>Thelazia</taxon>
    </lineage>
</organism>
<name>A0A0N5CNJ0_THECL</name>
<dbReference type="EMBL" id="UYYF01000258">
    <property type="protein sequence ID" value="VDM97354.1"/>
    <property type="molecule type" value="Genomic_DNA"/>
</dbReference>
<gene>
    <name evidence="1" type="ORF">TCLT_LOCUS1751</name>
</gene>
<proteinExistence type="predicted"/>
<evidence type="ECO:0000313" key="3">
    <source>
        <dbReference type="WBParaSite" id="TCLT_0000175001-mRNA-1"/>
    </source>
</evidence>
<accession>A0A0N5CNJ0</accession>
<reference evidence="1 2" key="2">
    <citation type="submission" date="2018-11" db="EMBL/GenBank/DDBJ databases">
        <authorList>
            <consortium name="Pathogen Informatics"/>
        </authorList>
    </citation>
    <scope>NUCLEOTIDE SEQUENCE [LARGE SCALE GENOMIC DNA]</scope>
</reference>
<sequence>EDGAKNVVECVEDNHSSNTYRNNTKYVNVPSRISNLQNKMNLVNLSKVMIESVASKFQPNPLLYNLY</sequence>
<protein>
    <submittedName>
        <fullName evidence="3">Reverse transcriptase domain-containing protein</fullName>
    </submittedName>
</protein>
<evidence type="ECO:0000313" key="1">
    <source>
        <dbReference type="EMBL" id="VDM97354.1"/>
    </source>
</evidence>
<dbReference type="STRING" id="103827.A0A0N5CNJ0"/>
<dbReference type="AlphaFoldDB" id="A0A0N5CNJ0"/>